<feature type="transmembrane region" description="Helical" evidence="1">
    <location>
        <begin position="264"/>
        <end position="283"/>
    </location>
</feature>
<evidence type="ECO:0000313" key="3">
    <source>
        <dbReference type="Proteomes" id="UP000314294"/>
    </source>
</evidence>
<protein>
    <submittedName>
        <fullName evidence="2">Uncharacterized protein</fullName>
    </submittedName>
</protein>
<evidence type="ECO:0000256" key="1">
    <source>
        <dbReference type="SAM" id="Phobius"/>
    </source>
</evidence>
<organism evidence="2 3">
    <name type="scientific">Liparis tanakae</name>
    <name type="common">Tanaka's snailfish</name>
    <dbReference type="NCBI Taxonomy" id="230148"/>
    <lineage>
        <taxon>Eukaryota</taxon>
        <taxon>Metazoa</taxon>
        <taxon>Chordata</taxon>
        <taxon>Craniata</taxon>
        <taxon>Vertebrata</taxon>
        <taxon>Euteleostomi</taxon>
        <taxon>Actinopterygii</taxon>
        <taxon>Neopterygii</taxon>
        <taxon>Teleostei</taxon>
        <taxon>Neoteleostei</taxon>
        <taxon>Acanthomorphata</taxon>
        <taxon>Eupercaria</taxon>
        <taxon>Perciformes</taxon>
        <taxon>Cottioidei</taxon>
        <taxon>Cottales</taxon>
        <taxon>Liparidae</taxon>
        <taxon>Liparis</taxon>
    </lineage>
</organism>
<keyword evidence="1" id="KW-0472">Membrane</keyword>
<dbReference type="AlphaFoldDB" id="A0A4Z2HPR7"/>
<dbReference type="OrthoDB" id="8848457at2759"/>
<evidence type="ECO:0000313" key="2">
    <source>
        <dbReference type="EMBL" id="TNN67839.1"/>
    </source>
</evidence>
<keyword evidence="1" id="KW-0812">Transmembrane</keyword>
<accession>A0A4Z2HPR7</accession>
<proteinExistence type="predicted"/>
<dbReference type="EMBL" id="SRLO01000198">
    <property type="protein sequence ID" value="TNN67839.1"/>
    <property type="molecule type" value="Genomic_DNA"/>
</dbReference>
<comment type="caution">
    <text evidence="2">The sequence shown here is derived from an EMBL/GenBank/DDBJ whole genome shotgun (WGS) entry which is preliminary data.</text>
</comment>
<feature type="transmembrane region" description="Helical" evidence="1">
    <location>
        <begin position="6"/>
        <end position="25"/>
    </location>
</feature>
<reference evidence="2 3" key="1">
    <citation type="submission" date="2019-03" db="EMBL/GenBank/DDBJ databases">
        <title>First draft genome of Liparis tanakae, snailfish: a comprehensive survey of snailfish specific genes.</title>
        <authorList>
            <person name="Kim W."/>
            <person name="Song I."/>
            <person name="Jeong J.-H."/>
            <person name="Kim D."/>
            <person name="Kim S."/>
            <person name="Ryu S."/>
            <person name="Song J.Y."/>
            <person name="Lee S.K."/>
        </authorList>
    </citation>
    <scope>NUCLEOTIDE SEQUENCE [LARGE SCALE GENOMIC DNA]</scope>
    <source>
        <tissue evidence="2">Muscle</tissue>
    </source>
</reference>
<dbReference type="Proteomes" id="UP000314294">
    <property type="component" value="Unassembled WGS sequence"/>
</dbReference>
<keyword evidence="3" id="KW-1185">Reference proteome</keyword>
<sequence length="375" mass="41701">MIHPLIIGIVTVNTSITIVFWAFILSDAYSKWLTAQDDVPKKLASGGALLLNLTQLVFEPRQLLQLSRMKEEEEEAYFVDYVPPARDAITLPRNVAYVLVGVVLVIVATYAIVGHLIKDLIHDLADCILGPKPVEEDSEEGRAEGEEKHRLSTCSKLMEENGLQMKREKNGLLPGFSQGDGGCHRPSIPPPPRSSVAVSYTGEERTSIHSVTFACPADSSFEGSQTATEEMEESFNNRYMEDDGTVLFESYIPPSRDAINLPTYVLYLIMAFFVVLGVLYAIIGHLIMDLVHDVADWAFGEQPEEVLVNYCEAKDKFMADWCPETSPELEAMAQAEENEMLDKDFMNAAAIWTISAEPRGSKSGPRVVFEKRTSD</sequence>
<name>A0A4Z2HPR7_9TELE</name>
<keyword evidence="1" id="KW-1133">Transmembrane helix</keyword>
<gene>
    <name evidence="2" type="ORF">EYF80_021993</name>
</gene>
<feature type="transmembrane region" description="Helical" evidence="1">
    <location>
        <begin position="95"/>
        <end position="117"/>
    </location>
</feature>